<reference evidence="1" key="1">
    <citation type="submission" date="2023-07" db="EMBL/GenBank/DDBJ databases">
        <authorList>
            <consortium name="AG Swart"/>
            <person name="Singh M."/>
            <person name="Singh A."/>
            <person name="Seah K."/>
            <person name="Emmerich C."/>
        </authorList>
    </citation>
    <scope>NUCLEOTIDE SEQUENCE</scope>
    <source>
        <strain evidence="1">DP1</strain>
    </source>
</reference>
<dbReference type="EMBL" id="CAMPGE010009520">
    <property type="protein sequence ID" value="CAI2368385.1"/>
    <property type="molecule type" value="Genomic_DNA"/>
</dbReference>
<evidence type="ECO:0000313" key="1">
    <source>
        <dbReference type="EMBL" id="CAI2368385.1"/>
    </source>
</evidence>
<comment type="caution">
    <text evidence="1">The sequence shown here is derived from an EMBL/GenBank/DDBJ whole genome shotgun (WGS) entry which is preliminary data.</text>
</comment>
<dbReference type="CDD" id="cd09917">
    <property type="entry name" value="F-box_SF"/>
    <property type="match status" value="1"/>
</dbReference>
<evidence type="ECO:0000313" key="2">
    <source>
        <dbReference type="Proteomes" id="UP001295684"/>
    </source>
</evidence>
<proteinExistence type="predicted"/>
<sequence length="386" mass="43969">MGCACGTSKSKKKIKKKGRLALARPKFYNILLANGGRLRYRRTIIQVLFSYLSFKDISTISRVSRRLYYITGLKEVLIHFTHVENPEGNIMISADHTDINNTVVIERTTNENDPNGSFDIIVDQYARPILSCGSNIFPKQEEKLKAIQELTPSSSREHSVRRQSFGSNSKSDLMQKYIKEGCNIMTPYWSVKSSSNKDLSIDQILLGDTGGPENVPNSKFLVKNMENLNQGSSKLHKSSSLKSVRKRLNFKSRDFDIDFCESIKEEAKEDTSICSPKRSYKEINFESNDSSDQEMSTFLAEKKNWDRVIRFDDFDSLELDSIRNPQKIDKIGPIIDTSKIKQISRIDTISGEKLPFSSTSKRSDFLNTFGGSQEYQNPFHCNTLNN</sequence>
<gene>
    <name evidence="1" type="ORF">ECRASSUSDP1_LOCUS9676</name>
</gene>
<protein>
    <recommendedName>
        <fullName evidence="3">F-box domain-containing protein</fullName>
    </recommendedName>
</protein>
<evidence type="ECO:0008006" key="3">
    <source>
        <dbReference type="Google" id="ProtNLM"/>
    </source>
</evidence>
<organism evidence="1 2">
    <name type="scientific">Euplotes crassus</name>
    <dbReference type="NCBI Taxonomy" id="5936"/>
    <lineage>
        <taxon>Eukaryota</taxon>
        <taxon>Sar</taxon>
        <taxon>Alveolata</taxon>
        <taxon>Ciliophora</taxon>
        <taxon>Intramacronucleata</taxon>
        <taxon>Spirotrichea</taxon>
        <taxon>Hypotrichia</taxon>
        <taxon>Euplotida</taxon>
        <taxon>Euplotidae</taxon>
        <taxon>Moneuplotes</taxon>
    </lineage>
</organism>
<dbReference type="Proteomes" id="UP001295684">
    <property type="component" value="Unassembled WGS sequence"/>
</dbReference>
<accession>A0AAD1UPA6</accession>
<keyword evidence="2" id="KW-1185">Reference proteome</keyword>
<dbReference type="AlphaFoldDB" id="A0AAD1UPA6"/>
<name>A0AAD1UPA6_EUPCR</name>